<feature type="transmembrane region" description="Helical" evidence="1">
    <location>
        <begin position="39"/>
        <end position="61"/>
    </location>
</feature>
<feature type="transmembrane region" description="Helical" evidence="1">
    <location>
        <begin position="108"/>
        <end position="128"/>
    </location>
</feature>
<dbReference type="STRING" id="1653334.GA0071312_2643"/>
<keyword evidence="1" id="KW-0812">Transmembrane</keyword>
<evidence type="ECO:0000313" key="3">
    <source>
        <dbReference type="EMBL" id="KPQ08739.1"/>
    </source>
</evidence>
<dbReference type="OrthoDB" id="2873672at2"/>
<feature type="transmembrane region" description="Helical" evidence="1">
    <location>
        <begin position="73"/>
        <end position="96"/>
    </location>
</feature>
<feature type="domain" description="DUF2231" evidence="2">
    <location>
        <begin position="34"/>
        <end position="167"/>
    </location>
</feature>
<organism evidence="3 4">
    <name type="scientific">Saliniramus fredricksonii</name>
    <dbReference type="NCBI Taxonomy" id="1653334"/>
    <lineage>
        <taxon>Bacteria</taxon>
        <taxon>Pseudomonadati</taxon>
        <taxon>Pseudomonadota</taxon>
        <taxon>Alphaproteobacteria</taxon>
        <taxon>Hyphomicrobiales</taxon>
        <taxon>Salinarimonadaceae</taxon>
        <taxon>Saliniramus</taxon>
    </lineage>
</organism>
<evidence type="ECO:0000259" key="2">
    <source>
        <dbReference type="Pfam" id="PF09990"/>
    </source>
</evidence>
<name>A0A0P7Y3S3_9HYPH</name>
<feature type="transmembrane region" description="Helical" evidence="1">
    <location>
        <begin position="134"/>
        <end position="154"/>
    </location>
</feature>
<dbReference type="PATRIC" id="fig|1653334.4.peg.1423"/>
<protein>
    <recommendedName>
        <fullName evidence="2">DUF2231 domain-containing protein</fullName>
    </recommendedName>
</protein>
<accession>A0A0P7Y3S3</accession>
<dbReference type="PIRSF" id="PIRSF029509">
    <property type="entry name" value="UCP029509"/>
    <property type="match status" value="1"/>
</dbReference>
<evidence type="ECO:0000313" key="4">
    <source>
        <dbReference type="Proteomes" id="UP000050497"/>
    </source>
</evidence>
<dbReference type="AlphaFoldDB" id="A0A0P7Y3S3"/>
<proteinExistence type="predicted"/>
<dbReference type="Proteomes" id="UP000050497">
    <property type="component" value="Unassembled WGS sequence"/>
</dbReference>
<gene>
    <name evidence="3" type="ORF">HLUCCO17_17290</name>
</gene>
<dbReference type="Pfam" id="PF09990">
    <property type="entry name" value="DUF2231"/>
    <property type="match status" value="1"/>
</dbReference>
<comment type="caution">
    <text evidence="3">The sequence shown here is derived from an EMBL/GenBank/DDBJ whole genome shotgun (WGS) entry which is preliminary data.</text>
</comment>
<keyword evidence="1" id="KW-0472">Membrane</keyword>
<dbReference type="EMBL" id="LJSX01000042">
    <property type="protein sequence ID" value="KPQ08739.1"/>
    <property type="molecule type" value="Genomic_DNA"/>
</dbReference>
<keyword evidence="1" id="KW-1133">Transmembrane helix</keyword>
<dbReference type="RefSeq" id="WP_074445331.1">
    <property type="nucleotide sequence ID" value="NZ_FMBM01000002.1"/>
</dbReference>
<sequence length="175" mass="19028">MAEEHGETAHQMLVDPIEERRALYDTESRIAIAGHPLHAMLVAFPIALTMCVLGADLIYWWTADVFWTRVAGWAAFGAFLMGVIAGVTGTVELLIVPAIRNRSASWTHFILAVMLLSILAANWLLRIGDPEGAVLPWGLLLSLVAAGMTGITGWHGGKLVFDYQIGVRIPGKSRP</sequence>
<dbReference type="InterPro" id="IPR019251">
    <property type="entry name" value="DUF2231_TM"/>
</dbReference>
<evidence type="ECO:0000256" key="1">
    <source>
        <dbReference type="SAM" id="Phobius"/>
    </source>
</evidence>
<reference evidence="3 4" key="1">
    <citation type="submission" date="2015-09" db="EMBL/GenBank/DDBJ databases">
        <title>Identification and resolution of microdiversity through metagenomic sequencing of parallel consortia.</title>
        <authorList>
            <person name="Nelson W.C."/>
            <person name="Romine M.F."/>
            <person name="Lindemann S.R."/>
        </authorList>
    </citation>
    <scope>NUCLEOTIDE SEQUENCE [LARGE SCALE GENOMIC DNA]</scope>
    <source>
        <strain evidence="3">HL-109</strain>
    </source>
</reference>
<dbReference type="InterPro" id="IPR016923">
    <property type="entry name" value="UCP029509"/>
</dbReference>